<gene>
    <name evidence="1" type="ORF">SAMN04488541_101889</name>
</gene>
<name>A0A1I2GJH9_9BACT</name>
<sequence length="141" mass="16997">MKLYESKFQRIYYDKQFSMMEFKWLVSASERTEEELKEEEAIHVELLNQYKPLLVMSDVHNIHFADAKHLEEWVEQEYAKIAEYAPQGQTVRMAVQTQADFAKQLFKDEDEEKELLKKNLPQIQYFSEEIQAELWLLGEER</sequence>
<organism evidence="1 2">
    <name type="scientific">Thermoflexibacter ruber</name>
    <dbReference type="NCBI Taxonomy" id="1003"/>
    <lineage>
        <taxon>Bacteria</taxon>
        <taxon>Pseudomonadati</taxon>
        <taxon>Bacteroidota</taxon>
        <taxon>Cytophagia</taxon>
        <taxon>Cytophagales</taxon>
        <taxon>Thermoflexibacteraceae</taxon>
        <taxon>Thermoflexibacter</taxon>
    </lineage>
</organism>
<dbReference type="EMBL" id="FONY01000018">
    <property type="protein sequence ID" value="SFF16997.1"/>
    <property type="molecule type" value="Genomic_DNA"/>
</dbReference>
<dbReference type="Proteomes" id="UP000199513">
    <property type="component" value="Unassembled WGS sequence"/>
</dbReference>
<keyword evidence="2" id="KW-1185">Reference proteome</keyword>
<evidence type="ECO:0000313" key="1">
    <source>
        <dbReference type="EMBL" id="SFF16997.1"/>
    </source>
</evidence>
<accession>A0A1I2GJH9</accession>
<evidence type="ECO:0008006" key="3">
    <source>
        <dbReference type="Google" id="ProtNLM"/>
    </source>
</evidence>
<reference evidence="1 2" key="1">
    <citation type="submission" date="2016-10" db="EMBL/GenBank/DDBJ databases">
        <authorList>
            <person name="de Groot N.N."/>
        </authorList>
    </citation>
    <scope>NUCLEOTIDE SEQUENCE [LARGE SCALE GENOMIC DNA]</scope>
    <source>
        <strain>GEY</strain>
        <strain evidence="2">DSM 9560</strain>
    </source>
</reference>
<dbReference type="RefSeq" id="WP_091545273.1">
    <property type="nucleotide sequence ID" value="NZ_FONY01000018.1"/>
</dbReference>
<dbReference type="STRING" id="1003.SAMN04488541_101889"/>
<protein>
    <recommendedName>
        <fullName evidence="3">SpoIIAA-like</fullName>
    </recommendedName>
</protein>
<evidence type="ECO:0000313" key="2">
    <source>
        <dbReference type="Proteomes" id="UP000199513"/>
    </source>
</evidence>
<proteinExistence type="predicted"/>
<dbReference type="AlphaFoldDB" id="A0A1I2GJH9"/>